<dbReference type="InterPro" id="IPR029044">
    <property type="entry name" value="Nucleotide-diphossugar_trans"/>
</dbReference>
<protein>
    <recommendedName>
        <fullName evidence="9">4,4'-diaponeurosporenoate glycosyltransferase</fullName>
    </recommendedName>
</protein>
<evidence type="ECO:0000256" key="8">
    <source>
        <dbReference type="ARBA" id="ARBA00038120"/>
    </source>
</evidence>
<proteinExistence type="inferred from homology"/>
<keyword evidence="4" id="KW-0808">Transferase</keyword>
<keyword evidence="12" id="KW-1185">Reference proteome</keyword>
<evidence type="ECO:0000256" key="5">
    <source>
        <dbReference type="ARBA" id="ARBA00023136"/>
    </source>
</evidence>
<dbReference type="PANTHER" id="PTHR43646:SF2">
    <property type="entry name" value="GLYCOSYLTRANSFERASE 2-LIKE DOMAIN-CONTAINING PROTEIN"/>
    <property type="match status" value="1"/>
</dbReference>
<dbReference type="SUPFAM" id="SSF53448">
    <property type="entry name" value="Nucleotide-diphospho-sugar transferases"/>
    <property type="match status" value="1"/>
</dbReference>
<dbReference type="RefSeq" id="WP_345067369.1">
    <property type="nucleotide sequence ID" value="NZ_BAABCN010000007.1"/>
</dbReference>
<evidence type="ECO:0000313" key="12">
    <source>
        <dbReference type="Proteomes" id="UP001501803"/>
    </source>
</evidence>
<evidence type="ECO:0000256" key="2">
    <source>
        <dbReference type="ARBA" id="ARBA00022475"/>
    </source>
</evidence>
<sequence length="240" mass="25384">MNNSPLEAIVVVIPVHNEEALLARCLSAMEQAISSARSLNGTAPEITVQVVLDACTDDSELIASAFPYDSIGVDFTNVGQARALGVQRGIRRCAAAEPRSVWIANTDADSTVPPNWISAQIELAQRGVDLMVGTVRPDFADLDEPQRDAWTRTHTPGHANGHVHGANLGFRAHSYLQAGGFLALPEHEDVQLVSALRALPGLVEVATDECWVLTSGRGVGRTPGGYAGYLATGLVASAPQ</sequence>
<dbReference type="EMBL" id="BAABCN010000007">
    <property type="protein sequence ID" value="GAA3882781.1"/>
    <property type="molecule type" value="Genomic_DNA"/>
</dbReference>
<evidence type="ECO:0000256" key="9">
    <source>
        <dbReference type="ARBA" id="ARBA00040345"/>
    </source>
</evidence>
<evidence type="ECO:0000256" key="4">
    <source>
        <dbReference type="ARBA" id="ARBA00022679"/>
    </source>
</evidence>
<evidence type="ECO:0000256" key="3">
    <source>
        <dbReference type="ARBA" id="ARBA00022676"/>
    </source>
</evidence>
<dbReference type="CDD" id="cd00761">
    <property type="entry name" value="Glyco_tranf_GTA_type"/>
    <property type="match status" value="1"/>
</dbReference>
<evidence type="ECO:0000313" key="11">
    <source>
        <dbReference type="EMBL" id="GAA3882781.1"/>
    </source>
</evidence>
<dbReference type="PANTHER" id="PTHR43646">
    <property type="entry name" value="GLYCOSYLTRANSFERASE"/>
    <property type="match status" value="1"/>
</dbReference>
<dbReference type="Gene3D" id="3.90.550.10">
    <property type="entry name" value="Spore Coat Polysaccharide Biosynthesis Protein SpsA, Chain A"/>
    <property type="match status" value="1"/>
</dbReference>
<comment type="subcellular location">
    <subcellularLocation>
        <location evidence="1">Cell membrane</location>
    </subcellularLocation>
</comment>
<evidence type="ECO:0000256" key="6">
    <source>
        <dbReference type="ARBA" id="ARBA00037281"/>
    </source>
</evidence>
<reference evidence="12" key="1">
    <citation type="journal article" date="2019" name="Int. J. Syst. Evol. Microbiol.">
        <title>The Global Catalogue of Microorganisms (GCM) 10K type strain sequencing project: providing services to taxonomists for standard genome sequencing and annotation.</title>
        <authorList>
            <consortium name="The Broad Institute Genomics Platform"/>
            <consortium name="The Broad Institute Genome Sequencing Center for Infectious Disease"/>
            <person name="Wu L."/>
            <person name="Ma J."/>
        </authorList>
    </citation>
    <scope>NUCLEOTIDE SEQUENCE [LARGE SCALE GENOMIC DNA]</scope>
    <source>
        <strain evidence="12">JCM 17021</strain>
    </source>
</reference>
<keyword evidence="3" id="KW-0328">Glycosyltransferase</keyword>
<comment type="pathway">
    <text evidence="7">Carotenoid biosynthesis; staphyloxanthin biosynthesis; staphyloxanthin from farnesyl diphosphate: step 4/5.</text>
</comment>
<keyword evidence="2" id="KW-1003">Cell membrane</keyword>
<name>A0ABP7KQ93_9MICO</name>
<accession>A0ABP7KQ93</accession>
<dbReference type="Proteomes" id="UP001501803">
    <property type="component" value="Unassembled WGS sequence"/>
</dbReference>
<comment type="function">
    <text evidence="6">Catalyzes the glycosylation of 4,4'-diaponeurosporenoate, i.e. the esterification of glucose at the C1'' position with the carboxyl group of 4,4'-diaponeurosporenic acid, to form glycosyl-4,4'-diaponeurosporenoate. This is a step in the biosynthesis of staphyloxanthin, an orange pigment present in most staphylococci strains.</text>
</comment>
<keyword evidence="5" id="KW-0472">Membrane</keyword>
<feature type="domain" description="Glycosyltransferase 2-like" evidence="10">
    <location>
        <begin position="11"/>
        <end position="156"/>
    </location>
</feature>
<comment type="similarity">
    <text evidence="8">Belongs to the glycosyltransferase 2 family. CrtQ subfamily.</text>
</comment>
<gene>
    <name evidence="11" type="ORF">GCM10022381_26290</name>
</gene>
<comment type="caution">
    <text evidence="11">The sequence shown here is derived from an EMBL/GenBank/DDBJ whole genome shotgun (WGS) entry which is preliminary data.</text>
</comment>
<organism evidence="11 12">
    <name type="scientific">Leifsonia kafniensis</name>
    <dbReference type="NCBI Taxonomy" id="475957"/>
    <lineage>
        <taxon>Bacteria</taxon>
        <taxon>Bacillati</taxon>
        <taxon>Actinomycetota</taxon>
        <taxon>Actinomycetes</taxon>
        <taxon>Micrococcales</taxon>
        <taxon>Microbacteriaceae</taxon>
        <taxon>Leifsonia</taxon>
    </lineage>
</organism>
<evidence type="ECO:0000256" key="7">
    <source>
        <dbReference type="ARBA" id="ARBA00037904"/>
    </source>
</evidence>
<evidence type="ECO:0000259" key="10">
    <source>
        <dbReference type="Pfam" id="PF00535"/>
    </source>
</evidence>
<evidence type="ECO:0000256" key="1">
    <source>
        <dbReference type="ARBA" id="ARBA00004236"/>
    </source>
</evidence>
<dbReference type="InterPro" id="IPR001173">
    <property type="entry name" value="Glyco_trans_2-like"/>
</dbReference>
<dbReference type="Pfam" id="PF00535">
    <property type="entry name" value="Glycos_transf_2"/>
    <property type="match status" value="1"/>
</dbReference>